<evidence type="ECO:0000256" key="3">
    <source>
        <dbReference type="ARBA" id="ARBA00022833"/>
    </source>
</evidence>
<protein>
    <recommendedName>
        <fullName evidence="9">Dof zinc finger protein</fullName>
    </recommendedName>
</protein>
<comment type="caution">
    <text evidence="12">The sequence shown here is derived from an EMBL/GenBank/DDBJ whole genome shotgun (WGS) entry which is preliminary data.</text>
</comment>
<keyword evidence="4 9" id="KW-0805">Transcription regulation</keyword>
<evidence type="ECO:0000256" key="6">
    <source>
        <dbReference type="ARBA" id="ARBA00023163"/>
    </source>
</evidence>
<evidence type="ECO:0000256" key="5">
    <source>
        <dbReference type="ARBA" id="ARBA00023125"/>
    </source>
</evidence>
<dbReference type="PANTHER" id="PTHR31992:SF290">
    <property type="entry name" value="DOF ZINC FINGER PROTEIN"/>
    <property type="match status" value="1"/>
</dbReference>
<evidence type="ECO:0000313" key="12">
    <source>
        <dbReference type="EMBL" id="KAK1258378.1"/>
    </source>
</evidence>
<evidence type="ECO:0000256" key="1">
    <source>
        <dbReference type="ARBA" id="ARBA00022723"/>
    </source>
</evidence>
<dbReference type="Proteomes" id="UP001179952">
    <property type="component" value="Unassembled WGS sequence"/>
</dbReference>
<dbReference type="PROSITE" id="PS01361">
    <property type="entry name" value="ZF_DOF_1"/>
    <property type="match status" value="1"/>
</dbReference>
<organism evidence="12 13">
    <name type="scientific">Acorus gramineus</name>
    <name type="common">Dwarf sweet flag</name>
    <dbReference type="NCBI Taxonomy" id="55184"/>
    <lineage>
        <taxon>Eukaryota</taxon>
        <taxon>Viridiplantae</taxon>
        <taxon>Streptophyta</taxon>
        <taxon>Embryophyta</taxon>
        <taxon>Tracheophyta</taxon>
        <taxon>Spermatophyta</taxon>
        <taxon>Magnoliopsida</taxon>
        <taxon>Liliopsida</taxon>
        <taxon>Acoraceae</taxon>
        <taxon>Acorus</taxon>
    </lineage>
</organism>
<comment type="function">
    <text evidence="9">Transcription factor that binds specifically to a 5'-AA[AG]G-3' consensus core sequence.</text>
</comment>
<feature type="region of interest" description="Disordered" evidence="10">
    <location>
        <begin position="98"/>
        <end position="148"/>
    </location>
</feature>
<dbReference type="GO" id="GO:0003677">
    <property type="term" value="F:DNA binding"/>
    <property type="evidence" value="ECO:0007669"/>
    <property type="project" value="UniProtKB-UniRule"/>
</dbReference>
<dbReference type="EMBL" id="JAUJYN010000018">
    <property type="protein sequence ID" value="KAK1258378.1"/>
    <property type="molecule type" value="Genomic_DNA"/>
</dbReference>
<dbReference type="PROSITE" id="PS50884">
    <property type="entry name" value="ZF_DOF_2"/>
    <property type="match status" value="1"/>
</dbReference>
<feature type="compositionally biased region" description="Basic and acidic residues" evidence="10">
    <location>
        <begin position="47"/>
        <end position="56"/>
    </location>
</feature>
<dbReference type="Pfam" id="PF02701">
    <property type="entry name" value="Zn_ribbon_Dof"/>
    <property type="match status" value="1"/>
</dbReference>
<keyword evidence="3 9" id="KW-0862">Zinc</keyword>
<evidence type="ECO:0000256" key="4">
    <source>
        <dbReference type="ARBA" id="ARBA00023015"/>
    </source>
</evidence>
<feature type="region of interest" description="Disordered" evidence="10">
    <location>
        <begin position="1"/>
        <end position="56"/>
    </location>
</feature>
<gene>
    <name evidence="12" type="ORF">QJS04_geneDACA007019</name>
</gene>
<keyword evidence="1 9" id="KW-0479">Metal-binding</keyword>
<reference evidence="12" key="2">
    <citation type="submission" date="2023-06" db="EMBL/GenBank/DDBJ databases">
        <authorList>
            <person name="Ma L."/>
            <person name="Liu K.-W."/>
            <person name="Li Z."/>
            <person name="Hsiao Y.-Y."/>
            <person name="Qi Y."/>
            <person name="Fu T."/>
            <person name="Tang G."/>
            <person name="Zhang D."/>
            <person name="Sun W.-H."/>
            <person name="Liu D.-K."/>
            <person name="Li Y."/>
            <person name="Chen G.-Z."/>
            <person name="Liu X.-D."/>
            <person name="Liao X.-Y."/>
            <person name="Jiang Y.-T."/>
            <person name="Yu X."/>
            <person name="Hao Y."/>
            <person name="Huang J."/>
            <person name="Zhao X.-W."/>
            <person name="Ke S."/>
            <person name="Chen Y.-Y."/>
            <person name="Wu W.-L."/>
            <person name="Hsu J.-L."/>
            <person name="Lin Y.-F."/>
            <person name="Huang M.-D."/>
            <person name="Li C.-Y."/>
            <person name="Huang L."/>
            <person name="Wang Z.-W."/>
            <person name="Zhao X."/>
            <person name="Zhong W.-Y."/>
            <person name="Peng D.-H."/>
            <person name="Ahmad S."/>
            <person name="Lan S."/>
            <person name="Zhang J.-S."/>
            <person name="Tsai W.-C."/>
            <person name="Van De Peer Y."/>
            <person name="Liu Z.-J."/>
        </authorList>
    </citation>
    <scope>NUCLEOTIDE SEQUENCE</scope>
    <source>
        <strain evidence="12">SCP</strain>
        <tissue evidence="12">Leaves</tissue>
    </source>
</reference>
<dbReference type="AlphaFoldDB" id="A0AAV9A2J0"/>
<evidence type="ECO:0000259" key="11">
    <source>
        <dbReference type="PROSITE" id="PS50884"/>
    </source>
</evidence>
<proteinExistence type="predicted"/>
<dbReference type="PANTHER" id="PTHR31992">
    <property type="entry name" value="DOF ZINC FINGER PROTEIN DOF1.4-RELATED"/>
    <property type="match status" value="1"/>
</dbReference>
<keyword evidence="7 8" id="KW-0539">Nucleus</keyword>
<accession>A0AAV9A2J0</accession>
<evidence type="ECO:0000256" key="7">
    <source>
        <dbReference type="ARBA" id="ARBA00023242"/>
    </source>
</evidence>
<dbReference type="GO" id="GO:0005634">
    <property type="term" value="C:nucleus"/>
    <property type="evidence" value="ECO:0007669"/>
    <property type="project" value="UniProtKB-SubCell"/>
</dbReference>
<dbReference type="GO" id="GO:0008270">
    <property type="term" value="F:zinc ion binding"/>
    <property type="evidence" value="ECO:0007669"/>
    <property type="project" value="UniProtKB-KW"/>
</dbReference>
<keyword evidence="13" id="KW-1185">Reference proteome</keyword>
<evidence type="ECO:0000256" key="2">
    <source>
        <dbReference type="ARBA" id="ARBA00022771"/>
    </source>
</evidence>
<evidence type="ECO:0000256" key="8">
    <source>
        <dbReference type="PROSITE-ProRule" id="PRU00071"/>
    </source>
</evidence>
<evidence type="ECO:0000313" key="13">
    <source>
        <dbReference type="Proteomes" id="UP001179952"/>
    </source>
</evidence>
<keyword evidence="5 8" id="KW-0238">DNA-binding</keyword>
<keyword evidence="6 9" id="KW-0804">Transcription</keyword>
<feature type="compositionally biased region" description="Low complexity" evidence="10">
    <location>
        <begin position="115"/>
        <end position="148"/>
    </location>
</feature>
<dbReference type="GO" id="GO:0003700">
    <property type="term" value="F:DNA-binding transcription factor activity"/>
    <property type="evidence" value="ECO:0007669"/>
    <property type="project" value="UniProtKB-UniRule"/>
</dbReference>
<sequence>MDTAQWPQDIGLMKPMEEMLTTRPPLPPPPPQQQLQQPKTTTSSMGLERRATRPQKEQVLNCPRCHSTNTKFCYYNNYSLTQPRYFCKSCRRYWTEGGSLRNVPVGGGSRKNKRSSSSTSSASTTATSTSSANTSSSASTITSMSSSTTTSKKNLVDQLCLPIPKTHEGQDLNLAFPTQQDYHPNMPEFVEFHSLDSGTAVSSSTTSVSSTANAFSAMELLRSDRVMGGGGGAFFSMAAVPETSAVYTPAAATFGLQDFRQSLSFPLNGIGGGGGGGISGYGGMQGVEESGGGGRNLFTFEDLRQIPSNTSTAGEFDHQNNKGQQGHSSAGYWNGMLEETGSGGGSSDGEPVELLFPPKASPK</sequence>
<dbReference type="InterPro" id="IPR003851">
    <property type="entry name" value="Znf_Dof"/>
</dbReference>
<feature type="region of interest" description="Disordered" evidence="10">
    <location>
        <begin position="308"/>
        <end position="363"/>
    </location>
</feature>
<feature type="domain" description="Dof-type" evidence="11">
    <location>
        <begin position="60"/>
        <end position="114"/>
    </location>
</feature>
<dbReference type="InterPro" id="IPR045174">
    <property type="entry name" value="Dof"/>
</dbReference>
<reference evidence="12" key="1">
    <citation type="journal article" date="2023" name="Nat. Commun.">
        <title>Diploid and tetraploid genomes of Acorus and the evolution of monocots.</title>
        <authorList>
            <person name="Ma L."/>
            <person name="Liu K.W."/>
            <person name="Li Z."/>
            <person name="Hsiao Y.Y."/>
            <person name="Qi Y."/>
            <person name="Fu T."/>
            <person name="Tang G.D."/>
            <person name="Zhang D."/>
            <person name="Sun W.H."/>
            <person name="Liu D.K."/>
            <person name="Li Y."/>
            <person name="Chen G.Z."/>
            <person name="Liu X.D."/>
            <person name="Liao X.Y."/>
            <person name="Jiang Y.T."/>
            <person name="Yu X."/>
            <person name="Hao Y."/>
            <person name="Huang J."/>
            <person name="Zhao X.W."/>
            <person name="Ke S."/>
            <person name="Chen Y.Y."/>
            <person name="Wu W.L."/>
            <person name="Hsu J.L."/>
            <person name="Lin Y.F."/>
            <person name="Huang M.D."/>
            <person name="Li C.Y."/>
            <person name="Huang L."/>
            <person name="Wang Z.W."/>
            <person name="Zhao X."/>
            <person name="Zhong W.Y."/>
            <person name="Peng D.H."/>
            <person name="Ahmad S."/>
            <person name="Lan S."/>
            <person name="Zhang J.S."/>
            <person name="Tsai W.C."/>
            <person name="Van de Peer Y."/>
            <person name="Liu Z.J."/>
        </authorList>
    </citation>
    <scope>NUCLEOTIDE SEQUENCE</scope>
    <source>
        <strain evidence="12">SCP</strain>
    </source>
</reference>
<keyword evidence="2 8" id="KW-0863">Zinc-finger</keyword>
<name>A0AAV9A2J0_ACOGR</name>
<evidence type="ECO:0000256" key="10">
    <source>
        <dbReference type="SAM" id="MobiDB-lite"/>
    </source>
</evidence>
<evidence type="ECO:0000256" key="9">
    <source>
        <dbReference type="RuleBase" id="RU369094"/>
    </source>
</evidence>
<comment type="subcellular location">
    <subcellularLocation>
        <location evidence="8 9">Nucleus</location>
    </subcellularLocation>
</comment>